<name>A0A9P1CSM4_9DINO</name>
<dbReference type="OrthoDB" id="410751at2759"/>
<protein>
    <submittedName>
        <fullName evidence="2">VOC domain-containing protein</fullName>
    </submittedName>
</protein>
<gene>
    <name evidence="1" type="ORF">C1SCF055_LOCUS22885</name>
</gene>
<dbReference type="Gene3D" id="3.10.180.10">
    <property type="entry name" value="2,3-Dihydroxybiphenyl 1,2-Dioxygenase, domain 1"/>
    <property type="match status" value="2"/>
</dbReference>
<dbReference type="PANTHER" id="PTHR40280:SF1">
    <property type="entry name" value="VOC DOMAIN-CONTAINING PROTEIN"/>
    <property type="match status" value="1"/>
</dbReference>
<dbReference type="PANTHER" id="PTHR40280">
    <property type="entry name" value="BLR6907 PROTEIN"/>
    <property type="match status" value="1"/>
</dbReference>
<dbReference type="EMBL" id="CAMXCT030002203">
    <property type="protein sequence ID" value="CAL4783714.1"/>
    <property type="molecule type" value="Genomic_DNA"/>
</dbReference>
<proteinExistence type="predicted"/>
<evidence type="ECO:0000313" key="3">
    <source>
        <dbReference type="Proteomes" id="UP001152797"/>
    </source>
</evidence>
<dbReference type="EMBL" id="CAMXCT010002203">
    <property type="protein sequence ID" value="CAI3996402.1"/>
    <property type="molecule type" value="Genomic_DNA"/>
</dbReference>
<dbReference type="SUPFAM" id="SSF54593">
    <property type="entry name" value="Glyoxalase/Bleomycin resistance protein/Dihydroxybiphenyl dioxygenase"/>
    <property type="match status" value="2"/>
</dbReference>
<evidence type="ECO:0000313" key="2">
    <source>
        <dbReference type="EMBL" id="CAL4783714.1"/>
    </source>
</evidence>
<reference evidence="2 3" key="2">
    <citation type="submission" date="2024-05" db="EMBL/GenBank/DDBJ databases">
        <authorList>
            <person name="Chen Y."/>
            <person name="Shah S."/>
            <person name="Dougan E. K."/>
            <person name="Thang M."/>
            <person name="Chan C."/>
        </authorList>
    </citation>
    <scope>NUCLEOTIDE SEQUENCE [LARGE SCALE GENOMIC DNA]</scope>
</reference>
<dbReference type="AlphaFoldDB" id="A0A9P1CSM4"/>
<dbReference type="InterPro" id="IPR029068">
    <property type="entry name" value="Glyas_Bleomycin-R_OHBP_Dase"/>
</dbReference>
<reference evidence="1" key="1">
    <citation type="submission" date="2022-10" db="EMBL/GenBank/DDBJ databases">
        <authorList>
            <person name="Chen Y."/>
            <person name="Dougan E. K."/>
            <person name="Chan C."/>
            <person name="Rhodes N."/>
            <person name="Thang M."/>
        </authorList>
    </citation>
    <scope>NUCLEOTIDE SEQUENCE</scope>
</reference>
<organism evidence="1">
    <name type="scientific">Cladocopium goreaui</name>
    <dbReference type="NCBI Taxonomy" id="2562237"/>
    <lineage>
        <taxon>Eukaryota</taxon>
        <taxon>Sar</taxon>
        <taxon>Alveolata</taxon>
        <taxon>Dinophyceae</taxon>
        <taxon>Suessiales</taxon>
        <taxon>Symbiodiniaceae</taxon>
        <taxon>Cladocopium</taxon>
    </lineage>
</organism>
<keyword evidence="3" id="KW-1185">Reference proteome</keyword>
<evidence type="ECO:0000313" key="1">
    <source>
        <dbReference type="EMBL" id="CAI3996402.1"/>
    </source>
</evidence>
<accession>A0A9P1CSM4</accession>
<dbReference type="Proteomes" id="UP001152797">
    <property type="component" value="Unassembled WGS sequence"/>
</dbReference>
<sequence>MALAAATAVPPTTQDAGVLLIEHLNLNVSSTQVALEFYEALGCCRDARRPMGKTLHSNCGALTQFHTPSPDNEAYIADAGPQQWRGVISVAYASLTELQEAVQRLEQLKGQEHFRDSQLEVGPWEESQEELHVRGPYGNRFRLHVASTALALALGRDGERSRPGSEGSHCVGMDTLTLEVPVGTAERAAQFYKEVLGCQLATSGDCGVRAGPELQQNLRFQEVEGSTGAELGEHMAIYVADFEGCFQRLLDRGLIWVNPRFVHLDKSTTLEEALHYSCFRFKDVVDVSTGEKLFELEHEVRNTQHKSWPMA</sequence>
<dbReference type="EMBL" id="CAMXCT020002203">
    <property type="protein sequence ID" value="CAL1149777.1"/>
    <property type="molecule type" value="Genomic_DNA"/>
</dbReference>
<dbReference type="CDD" id="cd06587">
    <property type="entry name" value="VOC"/>
    <property type="match status" value="1"/>
</dbReference>
<comment type="caution">
    <text evidence="1">The sequence shown here is derived from an EMBL/GenBank/DDBJ whole genome shotgun (WGS) entry which is preliminary data.</text>
</comment>